<dbReference type="RefSeq" id="WP_109839970.1">
    <property type="nucleotide sequence ID" value="NZ_QGKM01000121.1"/>
</dbReference>
<organism evidence="1 2">
    <name type="scientific">Leucothrix pacifica</name>
    <dbReference type="NCBI Taxonomy" id="1247513"/>
    <lineage>
        <taxon>Bacteria</taxon>
        <taxon>Pseudomonadati</taxon>
        <taxon>Pseudomonadota</taxon>
        <taxon>Gammaproteobacteria</taxon>
        <taxon>Thiotrichales</taxon>
        <taxon>Thiotrichaceae</taxon>
        <taxon>Leucothrix</taxon>
    </lineage>
</organism>
<name>A0A317C0C6_9GAMM</name>
<dbReference type="Proteomes" id="UP000245539">
    <property type="component" value="Unassembled WGS sequence"/>
</dbReference>
<evidence type="ECO:0000313" key="1">
    <source>
        <dbReference type="EMBL" id="PWQ92106.1"/>
    </source>
</evidence>
<dbReference type="EMBL" id="QGKM01000121">
    <property type="protein sequence ID" value="PWQ92106.1"/>
    <property type="molecule type" value="Genomic_DNA"/>
</dbReference>
<proteinExistence type="predicted"/>
<dbReference type="Pfam" id="PF11236">
    <property type="entry name" value="DUF3037"/>
    <property type="match status" value="1"/>
</dbReference>
<gene>
    <name evidence="1" type="ORF">DKW60_22890</name>
</gene>
<dbReference type="AlphaFoldDB" id="A0A317C0C6"/>
<keyword evidence="2" id="KW-1185">Reference proteome</keyword>
<accession>A0A317C0C6</accession>
<protein>
    <submittedName>
        <fullName evidence="1">DUF3037 domain-containing protein</fullName>
    </submittedName>
</protein>
<reference evidence="1 2" key="1">
    <citation type="submission" date="2018-05" db="EMBL/GenBank/DDBJ databases">
        <title>Leucothrix arctica sp. nov., isolated from Arctic seawater.</title>
        <authorList>
            <person name="Choi A."/>
            <person name="Baek K."/>
        </authorList>
    </citation>
    <scope>NUCLEOTIDE SEQUENCE [LARGE SCALE GENOMIC DNA]</scope>
    <source>
        <strain evidence="1 2">JCM 18388</strain>
    </source>
</reference>
<evidence type="ECO:0000313" key="2">
    <source>
        <dbReference type="Proteomes" id="UP000245539"/>
    </source>
</evidence>
<dbReference type="OrthoDB" id="8851633at2"/>
<dbReference type="InterPro" id="IPR021398">
    <property type="entry name" value="DUF3037"/>
</dbReference>
<comment type="caution">
    <text evidence="1">The sequence shown here is derived from an EMBL/GenBank/DDBJ whole genome shotgun (WGS) entry which is preliminary data.</text>
</comment>
<sequence>MNKTACQYAIVRFAPYVETGEFANVGIVMIAPKQNNFIFKLETRRYARITRFFEEMDSKLYTESMKAMNLELSRFQGMLKNHTFTNHGHQSIEFGQQLFYEAVRERESIVRFSEPRVTLTTDPKLKLDELFAYYVERNFVTKEYRETVLERGVQKLLKQANIANRFQRTAVGDDTYHRTFPFVEQLDKEPVKIIKPLNLGHKEPSKIIDHGGSWLFALDVLKSNGKLPNKALFTVEGPPNSANEQRHKAFEHVVGRLKAKGVNVVTHDEQERIVDFASA</sequence>